<evidence type="ECO:0000313" key="1">
    <source>
        <dbReference type="EMBL" id="SEP29768.1"/>
    </source>
</evidence>
<dbReference type="EMBL" id="FODT01000013">
    <property type="protein sequence ID" value="SEP29768.1"/>
    <property type="molecule type" value="Genomic_DNA"/>
</dbReference>
<organism evidence="1 2">
    <name type="scientific">Rhodopseudomonas pseudopalustris</name>
    <dbReference type="NCBI Taxonomy" id="1513892"/>
    <lineage>
        <taxon>Bacteria</taxon>
        <taxon>Pseudomonadati</taxon>
        <taxon>Pseudomonadota</taxon>
        <taxon>Alphaproteobacteria</taxon>
        <taxon>Hyphomicrobiales</taxon>
        <taxon>Nitrobacteraceae</taxon>
        <taxon>Rhodopseudomonas</taxon>
    </lineage>
</organism>
<evidence type="ECO:0000313" key="2">
    <source>
        <dbReference type="Proteomes" id="UP000199615"/>
    </source>
</evidence>
<dbReference type="AlphaFoldDB" id="A0A1H8WRR0"/>
<keyword evidence="2" id="KW-1185">Reference proteome</keyword>
<dbReference type="RefSeq" id="WP_244526128.1">
    <property type="nucleotide sequence ID" value="NZ_FODT01000013.1"/>
</dbReference>
<accession>A0A1H8WRR0</accession>
<protein>
    <submittedName>
        <fullName evidence="1">Uncharacterized protein</fullName>
    </submittedName>
</protein>
<dbReference type="Proteomes" id="UP000199615">
    <property type="component" value="Unassembled WGS sequence"/>
</dbReference>
<reference evidence="2" key="1">
    <citation type="submission" date="2016-10" db="EMBL/GenBank/DDBJ databases">
        <authorList>
            <person name="Varghese N."/>
            <person name="Submissions S."/>
        </authorList>
    </citation>
    <scope>NUCLEOTIDE SEQUENCE [LARGE SCALE GENOMIC DNA]</scope>
    <source>
        <strain evidence="2">DSM 123</strain>
    </source>
</reference>
<proteinExistence type="predicted"/>
<sequence>MNDRSHQGKVMPFINDLGDAMRRNPVSTALIGMGVLWLFTGGRVREGASKLANSDSFDRVSDVASDVIGAGRAAMHDVSDRVSDRFADVSDRVGHAVHAVRGTGAAALDQASDLGRQIPDAGTELLGAARSRLTDLFNEQPLMLGALGVAIGAGIAASLPSTSVEAELFGESSDEFKAQARGFVDRASERAGAVARDAVSAATEEARRQGLTPEGVMTAVNDVGNKVKRAADVAAEENLRLE</sequence>
<gene>
    <name evidence="1" type="ORF">SAMN05444123_11383</name>
</gene>
<name>A0A1H8WRR0_9BRAD</name>